<comment type="caution">
    <text evidence="8">The sequence shown here is derived from an EMBL/GenBank/DDBJ whole genome shotgun (WGS) entry which is preliminary data.</text>
</comment>
<dbReference type="Proteomes" id="UP000271624">
    <property type="component" value="Unassembled WGS sequence"/>
</dbReference>
<feature type="transmembrane region" description="Helical" evidence="4">
    <location>
        <begin position="12"/>
        <end position="33"/>
    </location>
</feature>
<dbReference type="PRINTS" id="PR01490">
    <property type="entry name" value="RTXTOXIND"/>
</dbReference>
<keyword evidence="4" id="KW-0472">Membrane</keyword>
<keyword evidence="4" id="KW-1133">Transmembrane helix</keyword>
<dbReference type="Pfam" id="PF25967">
    <property type="entry name" value="RND-MFP_C"/>
    <property type="match status" value="1"/>
</dbReference>
<proteinExistence type="predicted"/>
<evidence type="ECO:0000256" key="4">
    <source>
        <dbReference type="SAM" id="Phobius"/>
    </source>
</evidence>
<evidence type="ECO:0000259" key="6">
    <source>
        <dbReference type="Pfam" id="PF25954"/>
    </source>
</evidence>
<dbReference type="InterPro" id="IPR058625">
    <property type="entry name" value="MdtA-like_BSH"/>
</dbReference>
<protein>
    <recommendedName>
        <fullName evidence="10">Secretion protein HlyD</fullName>
    </recommendedName>
</protein>
<name>A0A433V6P5_9CYAN</name>
<dbReference type="AlphaFoldDB" id="A0A433V6P5"/>
<feature type="coiled-coil region" evidence="3">
    <location>
        <begin position="262"/>
        <end position="304"/>
    </location>
</feature>
<feature type="coiled-coil region" evidence="3">
    <location>
        <begin position="128"/>
        <end position="202"/>
    </location>
</feature>
<reference evidence="8" key="1">
    <citation type="submission" date="2018-12" db="EMBL/GenBank/DDBJ databases">
        <authorList>
            <person name="Will S."/>
            <person name="Neumann-Schaal M."/>
            <person name="Henke P."/>
        </authorList>
    </citation>
    <scope>NUCLEOTIDE SEQUENCE</scope>
    <source>
        <strain evidence="8">PCC 7102</strain>
    </source>
</reference>
<evidence type="ECO:0008006" key="10">
    <source>
        <dbReference type="Google" id="ProtNLM"/>
    </source>
</evidence>
<dbReference type="Pfam" id="PF25954">
    <property type="entry name" value="Beta-barrel_RND_2"/>
    <property type="match status" value="1"/>
</dbReference>
<dbReference type="InterPro" id="IPR058627">
    <property type="entry name" value="MdtA-like_C"/>
</dbReference>
<dbReference type="GO" id="GO:0030313">
    <property type="term" value="C:cell envelope"/>
    <property type="evidence" value="ECO:0007669"/>
    <property type="project" value="UniProtKB-SubCell"/>
</dbReference>
<keyword evidence="9" id="KW-1185">Reference proteome</keyword>
<evidence type="ECO:0000259" key="5">
    <source>
        <dbReference type="Pfam" id="PF25917"/>
    </source>
</evidence>
<evidence type="ECO:0000256" key="1">
    <source>
        <dbReference type="ARBA" id="ARBA00004196"/>
    </source>
</evidence>
<gene>
    <name evidence="8" type="ORF">DSM106972_063970</name>
</gene>
<dbReference type="InterPro" id="IPR050465">
    <property type="entry name" value="UPF0194_transport"/>
</dbReference>
<evidence type="ECO:0000313" key="8">
    <source>
        <dbReference type="EMBL" id="RUT01774.1"/>
    </source>
</evidence>
<keyword evidence="2 3" id="KW-0175">Coiled coil</keyword>
<feature type="domain" description="Multidrug resistance protein MdtA-like barrel-sandwich hybrid" evidence="5">
    <location>
        <begin position="88"/>
        <end position="335"/>
    </location>
</feature>
<feature type="domain" description="Multidrug resistance protein MdtA-like C-terminal permuted SH3" evidence="7">
    <location>
        <begin position="427"/>
        <end position="482"/>
    </location>
</feature>
<accession>A0A433V6P5</accession>
<dbReference type="SUPFAM" id="SSF111369">
    <property type="entry name" value="HlyD-like secretion proteins"/>
    <property type="match status" value="2"/>
</dbReference>
<organism evidence="8 9">
    <name type="scientific">Dulcicalothrix desertica PCC 7102</name>
    <dbReference type="NCBI Taxonomy" id="232991"/>
    <lineage>
        <taxon>Bacteria</taxon>
        <taxon>Bacillati</taxon>
        <taxon>Cyanobacteriota</taxon>
        <taxon>Cyanophyceae</taxon>
        <taxon>Nostocales</taxon>
        <taxon>Calotrichaceae</taxon>
        <taxon>Dulcicalothrix</taxon>
    </lineage>
</organism>
<dbReference type="Gene3D" id="2.40.50.100">
    <property type="match status" value="1"/>
</dbReference>
<comment type="subcellular location">
    <subcellularLocation>
        <location evidence="1">Cell envelope</location>
    </subcellularLocation>
</comment>
<feature type="domain" description="CusB-like beta-barrel" evidence="6">
    <location>
        <begin position="344"/>
        <end position="387"/>
    </location>
</feature>
<dbReference type="RefSeq" id="WP_233787408.1">
    <property type="nucleotide sequence ID" value="NZ_RSCL01000018.1"/>
</dbReference>
<dbReference type="PANTHER" id="PTHR32347">
    <property type="entry name" value="EFFLUX SYSTEM COMPONENT YKNX-RELATED"/>
    <property type="match status" value="1"/>
</dbReference>
<dbReference type="Pfam" id="PF25917">
    <property type="entry name" value="BSH_RND"/>
    <property type="match status" value="1"/>
</dbReference>
<evidence type="ECO:0000259" key="7">
    <source>
        <dbReference type="Pfam" id="PF25967"/>
    </source>
</evidence>
<dbReference type="PANTHER" id="PTHR32347:SF23">
    <property type="entry name" value="BLL5650 PROTEIN"/>
    <property type="match status" value="1"/>
</dbReference>
<sequence>MIQSRKLLSRSILLSLVIAPIGLIGILSVKVLLPTLSDPQSRFYSSGFGYPALQRMAGKAIQVDTVTVAATSLESNVGAPGESVAMQQVDVRSLVSGLVQKVYAAEGQLVRRGQPLLELQRAPFQDQVNTASNNLAAAEKNLKALQSTVPDRLKNLRNNLTASLARLNFAETRLAKIDSLAEKEIQNNVVAAEVRLQTAQQKLKQIQFLEQQGAISKFQRYDMEDIYATRKRELLAAQQGIIGTQSQQFGNQDFYIQRRNELISAQQQLELAQANLDRDLANARLTLENRRIELQQALRDLTRTVVYASTDGLVSRVNIHSGEVADARSRDPLLTLTQNTVFKAYIDQARLGAVKIGDMATVRLVAYPGQSFRGQVIQLNPTVENQTIKGKAGIDRQYTYSVWIAVNDLKMPPGLQGYVQFQKGKTALTIPESAVTHLSAGEGMVMVALDGKAVIRKVKFGRTFGNKREVLVGLKPGERVVLNARALNPGDSITPESVQVPIAEDK</sequence>
<dbReference type="EMBL" id="RSCL01000018">
    <property type="protein sequence ID" value="RUT01774.1"/>
    <property type="molecule type" value="Genomic_DNA"/>
</dbReference>
<evidence type="ECO:0000256" key="3">
    <source>
        <dbReference type="SAM" id="Coils"/>
    </source>
</evidence>
<evidence type="ECO:0000256" key="2">
    <source>
        <dbReference type="ARBA" id="ARBA00023054"/>
    </source>
</evidence>
<evidence type="ECO:0000313" key="9">
    <source>
        <dbReference type="Proteomes" id="UP000271624"/>
    </source>
</evidence>
<dbReference type="Gene3D" id="2.40.420.20">
    <property type="match status" value="1"/>
</dbReference>
<dbReference type="Gene3D" id="1.10.287.470">
    <property type="entry name" value="Helix hairpin bin"/>
    <property type="match status" value="1"/>
</dbReference>
<keyword evidence="4" id="KW-0812">Transmembrane</keyword>
<dbReference type="Gene3D" id="2.40.30.170">
    <property type="match status" value="1"/>
</dbReference>
<dbReference type="InterPro" id="IPR058792">
    <property type="entry name" value="Beta-barrel_RND_2"/>
</dbReference>
<reference evidence="8" key="2">
    <citation type="journal article" date="2019" name="Genome Biol. Evol.">
        <title>Day and night: Metabolic profiles and evolutionary relationships of six axenic non-marine cyanobacteria.</title>
        <authorList>
            <person name="Will S.E."/>
            <person name="Henke P."/>
            <person name="Boedeker C."/>
            <person name="Huang S."/>
            <person name="Brinkmann H."/>
            <person name="Rohde M."/>
            <person name="Jarek M."/>
            <person name="Friedl T."/>
            <person name="Seufert S."/>
            <person name="Schumacher M."/>
            <person name="Overmann J."/>
            <person name="Neumann-Schaal M."/>
            <person name="Petersen J."/>
        </authorList>
    </citation>
    <scope>NUCLEOTIDE SEQUENCE [LARGE SCALE GENOMIC DNA]</scope>
    <source>
        <strain evidence="8">PCC 7102</strain>
    </source>
</reference>